<dbReference type="AlphaFoldDB" id="A0A3G1KVR0"/>
<dbReference type="KEGG" id="fwa:DCMF_18570"/>
<dbReference type="RefSeq" id="WP_148135799.1">
    <property type="nucleotide sequence ID" value="NZ_CP017634.1"/>
</dbReference>
<accession>A0A3G1KVR0</accession>
<organism evidence="1 2">
    <name type="scientific">Formimonas warabiya</name>
    <dbReference type="NCBI Taxonomy" id="1761012"/>
    <lineage>
        <taxon>Bacteria</taxon>
        <taxon>Bacillati</taxon>
        <taxon>Bacillota</taxon>
        <taxon>Clostridia</taxon>
        <taxon>Eubacteriales</taxon>
        <taxon>Peptococcaceae</taxon>
        <taxon>Candidatus Formimonas</taxon>
    </lineage>
</organism>
<evidence type="ECO:0008006" key="3">
    <source>
        <dbReference type="Google" id="ProtNLM"/>
    </source>
</evidence>
<dbReference type="Gene3D" id="3.90.550.10">
    <property type="entry name" value="Spore Coat Polysaccharide Biosynthesis Protein SpsA, Chain A"/>
    <property type="match status" value="1"/>
</dbReference>
<dbReference type="EMBL" id="CP017634">
    <property type="protein sequence ID" value="ATW26487.1"/>
    <property type="molecule type" value="Genomic_DNA"/>
</dbReference>
<dbReference type="OrthoDB" id="2902148at2"/>
<dbReference type="Proteomes" id="UP000323521">
    <property type="component" value="Chromosome"/>
</dbReference>
<gene>
    <name evidence="1" type="ORF">DCMF_18570</name>
</gene>
<reference evidence="1 2" key="1">
    <citation type="submission" date="2016-10" db="EMBL/GenBank/DDBJ databases">
        <title>Complete Genome Sequence of Peptococcaceae strain DCMF.</title>
        <authorList>
            <person name="Edwards R.J."/>
            <person name="Holland S.I."/>
            <person name="Deshpande N.P."/>
            <person name="Wong Y.K."/>
            <person name="Ertan H."/>
            <person name="Manefield M."/>
            <person name="Russell T.L."/>
            <person name="Lee M.J."/>
        </authorList>
    </citation>
    <scope>NUCLEOTIDE SEQUENCE [LARGE SCALE GENOMIC DNA]</scope>
    <source>
        <strain evidence="1 2">DCMF</strain>
    </source>
</reference>
<protein>
    <recommendedName>
        <fullName evidence="3">Glycosyltransferase</fullName>
    </recommendedName>
</protein>
<dbReference type="SUPFAM" id="SSF53448">
    <property type="entry name" value="Nucleotide-diphospho-sugar transferases"/>
    <property type="match status" value="1"/>
</dbReference>
<name>A0A3G1KVR0_FORW1</name>
<evidence type="ECO:0000313" key="2">
    <source>
        <dbReference type="Proteomes" id="UP000323521"/>
    </source>
</evidence>
<proteinExistence type="predicted"/>
<keyword evidence="2" id="KW-1185">Reference proteome</keyword>
<evidence type="ECO:0000313" key="1">
    <source>
        <dbReference type="EMBL" id="ATW26487.1"/>
    </source>
</evidence>
<sequence length="271" mass="30078">MFAAVIPAQNEGIRVKQVIKNLFRLPLDFIIPVVNGCRDNTLQACLSLCSAQVYILNFEESLGIDVPRAVGAYYAKKLGAQGVLFVDGDMNGNLSHPLNLLIRSVKAGTDCALTNCYPYINSRHPLTKRVLRYREILNRKLEMFHQLGLASPSHGPHAVSRKLLDTLPIEALAVPPVEIALAKLNKLQIEVSAAVSHQHLGSREKSLDHTKMVAHTIIGDCLEAIAVLNGTNRHRTEAGITYEGYHSLRRFDLLEKFCRNENIAQVFHARG</sequence>
<dbReference type="InterPro" id="IPR029044">
    <property type="entry name" value="Nucleotide-diphossugar_trans"/>
</dbReference>